<accession>A0A0R1MK81</accession>
<reference evidence="6 7" key="1">
    <citation type="journal article" date="2015" name="Genome Announc.">
        <title>Expanding the biotechnology potential of lactobacilli through comparative genomics of 213 strains and associated genera.</title>
        <authorList>
            <person name="Sun Z."/>
            <person name="Harris H.M."/>
            <person name="McCann A."/>
            <person name="Guo C."/>
            <person name="Argimon S."/>
            <person name="Zhang W."/>
            <person name="Yang X."/>
            <person name="Jeffery I.B."/>
            <person name="Cooney J.C."/>
            <person name="Kagawa T.F."/>
            <person name="Liu W."/>
            <person name="Song Y."/>
            <person name="Salvetti E."/>
            <person name="Wrobel A."/>
            <person name="Rasinkangas P."/>
            <person name="Parkhill J."/>
            <person name="Rea M.C."/>
            <person name="O'Sullivan O."/>
            <person name="Ritari J."/>
            <person name="Douillard F.P."/>
            <person name="Paul Ross R."/>
            <person name="Yang R."/>
            <person name="Briner A.E."/>
            <person name="Felis G.E."/>
            <person name="de Vos W.M."/>
            <person name="Barrangou R."/>
            <person name="Klaenhammer T.R."/>
            <person name="Caufield P.W."/>
            <person name="Cui Y."/>
            <person name="Zhang H."/>
            <person name="O'Toole P.W."/>
        </authorList>
    </citation>
    <scope>NUCLEOTIDE SEQUENCE [LARGE SCALE GENOMIC DNA]</scope>
    <source>
        <strain evidence="6 7">DSM 19972</strain>
    </source>
</reference>
<evidence type="ECO:0000313" key="7">
    <source>
        <dbReference type="Proteomes" id="UP000051686"/>
    </source>
</evidence>
<dbReference type="STRING" id="1423777.FD46_GL000536"/>
<dbReference type="SUPFAM" id="SSF50891">
    <property type="entry name" value="Cyclophilin-like"/>
    <property type="match status" value="1"/>
</dbReference>
<dbReference type="NCBIfam" id="TIGR00724">
    <property type="entry name" value="urea_amlyse_rel"/>
    <property type="match status" value="1"/>
</dbReference>
<sequence>MRGIEVVASGLATTIQDIGRIKYQSAGFPSSGAIDHQAHCLANALVNNEENAATIEYCLMGPTLKFTMQTFIALTGGTVQPQLNSHIVPMNQAVPVHSGDVLKIGNLKHGRFGYLAVAGGGIQVPEVLGSKSTTLRIELGGFKGRTLEEGDLLPTCDVYTMPSLASRKVSVETNNTTQIRFVKGPQWNLFSEQAQHKFMVQTYHISNQADRMGYRLRGKAIEVSQSNMLSEGTVLGNVQITRDGSPIVLLADRQTTGGYPVIATVIAADLGKLIQFSNQMAFNFVLTDIETAVKELKQQIKKIQDLRKLWQQKRYMEPIGPARKAALKIGKLF</sequence>
<dbReference type="PATRIC" id="fig|1423777.3.peg.556"/>
<evidence type="ECO:0000256" key="1">
    <source>
        <dbReference type="ARBA" id="ARBA00022741"/>
    </source>
</evidence>
<dbReference type="RefSeq" id="WP_057895513.1">
    <property type="nucleotide sequence ID" value="NZ_AZEH01000020.1"/>
</dbReference>
<keyword evidence="1" id="KW-0547">Nucleotide-binding</keyword>
<comment type="caution">
    <text evidence="6">The sequence shown here is derived from an EMBL/GenBank/DDBJ whole genome shotgun (WGS) entry which is preliminary data.</text>
</comment>
<keyword evidence="4" id="KW-0175">Coiled coil</keyword>
<dbReference type="InterPro" id="IPR003778">
    <property type="entry name" value="CT_A_B"/>
</dbReference>
<evidence type="ECO:0000313" key="6">
    <source>
        <dbReference type="EMBL" id="KRL05781.1"/>
    </source>
</evidence>
<gene>
    <name evidence="6" type="ORF">FD46_GL000536</name>
</gene>
<evidence type="ECO:0000256" key="3">
    <source>
        <dbReference type="ARBA" id="ARBA00022840"/>
    </source>
</evidence>
<evidence type="ECO:0000259" key="5">
    <source>
        <dbReference type="SMART" id="SM00797"/>
    </source>
</evidence>
<dbReference type="GO" id="GO:0016787">
    <property type="term" value="F:hydrolase activity"/>
    <property type="evidence" value="ECO:0007669"/>
    <property type="project" value="UniProtKB-KW"/>
</dbReference>
<dbReference type="AlphaFoldDB" id="A0A0R1MK81"/>
<protein>
    <recommendedName>
        <fullName evidence="5">Carboxyltransferase domain-containing protein</fullName>
    </recommendedName>
</protein>
<dbReference type="PANTHER" id="PTHR43309:SF5">
    <property type="entry name" value="5-OXOPROLINASE SUBUNIT C"/>
    <property type="match status" value="1"/>
</dbReference>
<dbReference type="InterPro" id="IPR029000">
    <property type="entry name" value="Cyclophilin-like_dom_sf"/>
</dbReference>
<dbReference type="SMART" id="SM00797">
    <property type="entry name" value="AHS2"/>
    <property type="match status" value="1"/>
</dbReference>
<organism evidence="6 7">
    <name type="scientific">Liquorilactobacillus oeni DSM 19972</name>
    <dbReference type="NCBI Taxonomy" id="1423777"/>
    <lineage>
        <taxon>Bacteria</taxon>
        <taxon>Bacillati</taxon>
        <taxon>Bacillota</taxon>
        <taxon>Bacilli</taxon>
        <taxon>Lactobacillales</taxon>
        <taxon>Lactobacillaceae</taxon>
        <taxon>Liquorilactobacillus</taxon>
    </lineage>
</organism>
<dbReference type="Gene3D" id="2.40.100.10">
    <property type="entry name" value="Cyclophilin-like"/>
    <property type="match status" value="1"/>
</dbReference>
<keyword evidence="3" id="KW-0067">ATP-binding</keyword>
<dbReference type="OrthoDB" id="9782422at2"/>
<feature type="domain" description="Carboxyltransferase" evidence="5">
    <location>
        <begin position="25"/>
        <end position="302"/>
    </location>
</feature>
<dbReference type="Pfam" id="PF02626">
    <property type="entry name" value="CT_A_B"/>
    <property type="match status" value="1"/>
</dbReference>
<evidence type="ECO:0000256" key="4">
    <source>
        <dbReference type="SAM" id="Coils"/>
    </source>
</evidence>
<dbReference type="InterPro" id="IPR052708">
    <property type="entry name" value="PxpC"/>
</dbReference>
<dbReference type="Proteomes" id="UP000051686">
    <property type="component" value="Unassembled WGS sequence"/>
</dbReference>
<feature type="coiled-coil region" evidence="4">
    <location>
        <begin position="286"/>
        <end position="313"/>
    </location>
</feature>
<keyword evidence="2" id="KW-0378">Hydrolase</keyword>
<dbReference type="PANTHER" id="PTHR43309">
    <property type="entry name" value="5-OXOPROLINASE SUBUNIT C"/>
    <property type="match status" value="1"/>
</dbReference>
<keyword evidence="7" id="KW-1185">Reference proteome</keyword>
<dbReference type="GO" id="GO:0005524">
    <property type="term" value="F:ATP binding"/>
    <property type="evidence" value="ECO:0007669"/>
    <property type="project" value="UniProtKB-KW"/>
</dbReference>
<name>A0A0R1MK81_9LACO</name>
<evidence type="ECO:0000256" key="2">
    <source>
        <dbReference type="ARBA" id="ARBA00022801"/>
    </source>
</evidence>
<dbReference type="EMBL" id="AZEH01000020">
    <property type="protein sequence ID" value="KRL05781.1"/>
    <property type="molecule type" value="Genomic_DNA"/>
</dbReference>
<proteinExistence type="predicted"/>